<proteinExistence type="predicted"/>
<dbReference type="InterPro" id="IPR043502">
    <property type="entry name" value="DNA/RNA_pol_sf"/>
</dbReference>
<gene>
    <name evidence="1" type="primary">AVEN_136580_1</name>
    <name evidence="1" type="ORF">TNCV_1441871</name>
</gene>
<organism evidence="1 2">
    <name type="scientific">Trichonephila clavipes</name>
    <name type="common">Golden silk orbweaver</name>
    <name type="synonym">Nephila clavipes</name>
    <dbReference type="NCBI Taxonomy" id="2585209"/>
    <lineage>
        <taxon>Eukaryota</taxon>
        <taxon>Metazoa</taxon>
        <taxon>Ecdysozoa</taxon>
        <taxon>Arthropoda</taxon>
        <taxon>Chelicerata</taxon>
        <taxon>Arachnida</taxon>
        <taxon>Araneae</taxon>
        <taxon>Araneomorphae</taxon>
        <taxon>Entelegynae</taxon>
        <taxon>Araneoidea</taxon>
        <taxon>Nephilidae</taxon>
        <taxon>Trichonephila</taxon>
    </lineage>
</organism>
<dbReference type="EMBL" id="BMAU01021192">
    <property type="protein sequence ID" value="GFX96513.1"/>
    <property type="molecule type" value="Genomic_DNA"/>
</dbReference>
<keyword evidence="2" id="KW-1185">Reference proteome</keyword>
<dbReference type="PANTHER" id="PTHR22955:SF77">
    <property type="entry name" value="ASPARTIC PUTATIVE DOMAIN-CONTAINING PROTEIN-RELATED"/>
    <property type="match status" value="1"/>
</dbReference>
<evidence type="ECO:0000313" key="2">
    <source>
        <dbReference type="Proteomes" id="UP000887159"/>
    </source>
</evidence>
<protein>
    <submittedName>
        <fullName evidence="1">Integrase catalytic domain-containing protein</fullName>
    </submittedName>
</protein>
<dbReference type="SUPFAM" id="SSF56672">
    <property type="entry name" value="DNA/RNA polymerases"/>
    <property type="match status" value="1"/>
</dbReference>
<reference evidence="1" key="1">
    <citation type="submission" date="2020-08" db="EMBL/GenBank/DDBJ databases">
        <title>Multicomponent nature underlies the extraordinary mechanical properties of spider dragline silk.</title>
        <authorList>
            <person name="Kono N."/>
            <person name="Nakamura H."/>
            <person name="Mori M."/>
            <person name="Yoshida Y."/>
            <person name="Ohtoshi R."/>
            <person name="Malay A.D."/>
            <person name="Moran D.A.P."/>
            <person name="Tomita M."/>
            <person name="Numata K."/>
            <person name="Arakawa K."/>
        </authorList>
    </citation>
    <scope>NUCLEOTIDE SEQUENCE</scope>
</reference>
<evidence type="ECO:0000313" key="1">
    <source>
        <dbReference type="EMBL" id="GFX96513.1"/>
    </source>
</evidence>
<dbReference type="AlphaFoldDB" id="A0A8X6V6Q7"/>
<dbReference type="Proteomes" id="UP000887159">
    <property type="component" value="Unassembled WGS sequence"/>
</dbReference>
<accession>A0A8X6V6Q7</accession>
<dbReference type="PANTHER" id="PTHR22955">
    <property type="entry name" value="RETROTRANSPOSON"/>
    <property type="match status" value="1"/>
</dbReference>
<name>A0A8X6V6Q7_TRICX</name>
<dbReference type="GO" id="GO:0071897">
    <property type="term" value="P:DNA biosynthetic process"/>
    <property type="evidence" value="ECO:0007669"/>
    <property type="project" value="UniProtKB-ARBA"/>
</dbReference>
<comment type="caution">
    <text evidence="1">The sequence shown here is derived from an EMBL/GenBank/DDBJ whole genome shotgun (WGS) entry which is preliminary data.</text>
</comment>
<sequence>MFRRYPIGLSANIEKAFLQLGITPKNRDFLRFFYPDEGEEIVYGHCRVVFGVSLSPFLSAAVLAHLLENVPADDTQLGSKFKLSFYVDNCVTEVNDIEQQEKSILRSKEILSRGSFNLRNEWRHIPGKINPADLISRGCSPNHLVESHWWEGSLWLVESPDTWLITMLPDYDTSEISLDRKKLDCAI</sequence>